<dbReference type="NCBIfam" id="TIGR00231">
    <property type="entry name" value="small_GTP"/>
    <property type="match status" value="1"/>
</dbReference>
<keyword evidence="1 3" id="KW-0547">Nucleotide-binding</keyword>
<organism evidence="4 5">
    <name type="scientific">Bos taurus</name>
    <name type="common">Bovine</name>
    <dbReference type="NCBI Taxonomy" id="9913"/>
    <lineage>
        <taxon>Eukaryota</taxon>
        <taxon>Metazoa</taxon>
        <taxon>Chordata</taxon>
        <taxon>Craniata</taxon>
        <taxon>Vertebrata</taxon>
        <taxon>Euteleostomi</taxon>
        <taxon>Mammalia</taxon>
        <taxon>Eutheria</taxon>
        <taxon>Laurasiatheria</taxon>
        <taxon>Artiodactyla</taxon>
        <taxon>Ruminantia</taxon>
        <taxon>Pecora</taxon>
        <taxon>Bovidae</taxon>
        <taxon>Bovinae</taxon>
        <taxon>Bos</taxon>
    </lineage>
</organism>
<dbReference type="Pfam" id="PF00025">
    <property type="entry name" value="Arf"/>
    <property type="match status" value="1"/>
</dbReference>
<dbReference type="InterPro" id="IPR006689">
    <property type="entry name" value="Small_GTPase_ARF/SAR"/>
</dbReference>
<dbReference type="SMART" id="SM00177">
    <property type="entry name" value="ARF"/>
    <property type="match status" value="1"/>
</dbReference>
<evidence type="ECO:0000313" key="5">
    <source>
        <dbReference type="Proteomes" id="UP000009136"/>
    </source>
</evidence>
<keyword evidence="2 3" id="KW-0342">GTP-binding</keyword>
<dbReference type="InterPro" id="IPR024156">
    <property type="entry name" value="Small_GTPase_ARF"/>
</dbReference>
<dbReference type="PRINTS" id="PR00328">
    <property type="entry name" value="SAR1GTPBP"/>
</dbReference>
<sequence>MCSSTNKSAATRVLFSGTETGQHFKIDSIRNYGIQIKSQKKKKNDKHKVIIVGLDNAGKTTILYQFLMNEVVHTSPTIGSNVEEIVVKNTHFLMWDIGGQESLRSSWNTYYSNTEFIILVVDSIDRERLAITKEELYRMLAHEDLRKAAVLIFANKQDMKGCMTAAEISKYLTLSSIKDHPWHIQSCCALTGEGLCQGLEWMTSRIGVR</sequence>
<evidence type="ECO:0000313" key="4">
    <source>
        <dbReference type="Ensembl" id="ENSBTAP00000106041.1"/>
    </source>
</evidence>
<dbReference type="SUPFAM" id="SSF52540">
    <property type="entry name" value="P-loop containing nucleoside triphosphate hydrolases"/>
    <property type="match status" value="1"/>
</dbReference>
<name>A0ABI0P4S3_BOVIN</name>
<reference evidence="4" key="3">
    <citation type="submission" date="2025-09" db="UniProtKB">
        <authorList>
            <consortium name="Ensembl"/>
        </authorList>
    </citation>
    <scope>IDENTIFICATION</scope>
    <source>
        <strain evidence="4">Hereford</strain>
    </source>
</reference>
<protein>
    <submittedName>
        <fullName evidence="4">ARF like GTPase 5B</fullName>
    </submittedName>
</protein>
<reference evidence="4" key="1">
    <citation type="submission" date="2018-03" db="EMBL/GenBank/DDBJ databases">
        <title>ARS-UCD1.2.</title>
        <authorList>
            <person name="Rosen B.D."/>
            <person name="Bickhart D.M."/>
            <person name="Koren S."/>
            <person name="Schnabel R.D."/>
            <person name="Hall R."/>
            <person name="Zimin A."/>
            <person name="Dreischer C."/>
            <person name="Schultheiss S."/>
            <person name="Schroeder S.G."/>
            <person name="Elsik C.G."/>
            <person name="Couldrey C."/>
            <person name="Liu G.E."/>
            <person name="Van Tassell C.P."/>
            <person name="Phillippy A.M."/>
            <person name="Smith T.P.L."/>
            <person name="Medrano J.F."/>
        </authorList>
    </citation>
    <scope>NUCLEOTIDE SEQUENCE [LARGE SCALE GENOMIC DNA]</scope>
    <source>
        <strain evidence="4">Hereford</strain>
    </source>
</reference>
<dbReference type="GeneTree" id="ENSGT00940000157567"/>
<dbReference type="Ensembl" id="ENSBTAT00000139911.1">
    <property type="protein sequence ID" value="ENSBTAP00000106041.1"/>
    <property type="gene ID" value="ENSBTAG00000070235.1"/>
</dbReference>
<dbReference type="InterPro" id="IPR027417">
    <property type="entry name" value="P-loop_NTPase"/>
</dbReference>
<comment type="similarity">
    <text evidence="3">Belongs to the small GTPase superfamily. Arf family.</text>
</comment>
<dbReference type="CDD" id="cd04153">
    <property type="entry name" value="Arl5_Arl8"/>
    <property type="match status" value="1"/>
</dbReference>
<accession>A0ABI0P4S3</accession>
<dbReference type="PROSITE" id="PS51417">
    <property type="entry name" value="ARF"/>
    <property type="match status" value="1"/>
</dbReference>
<evidence type="ECO:0000256" key="2">
    <source>
        <dbReference type="ARBA" id="ARBA00023134"/>
    </source>
</evidence>
<evidence type="ECO:0000256" key="1">
    <source>
        <dbReference type="ARBA" id="ARBA00022741"/>
    </source>
</evidence>
<dbReference type="InterPro" id="IPR005225">
    <property type="entry name" value="Small_GTP-bd"/>
</dbReference>
<gene>
    <name evidence="4" type="primary">ARL5B</name>
</gene>
<dbReference type="Gene3D" id="3.40.50.300">
    <property type="entry name" value="P-loop containing nucleotide triphosphate hydrolases"/>
    <property type="match status" value="1"/>
</dbReference>
<keyword evidence="5" id="KW-1185">Reference proteome</keyword>
<proteinExistence type="inferred from homology"/>
<dbReference type="Proteomes" id="UP000009136">
    <property type="component" value="Chromosome 13"/>
</dbReference>
<dbReference type="SMART" id="SM00178">
    <property type="entry name" value="SAR"/>
    <property type="match status" value="1"/>
</dbReference>
<dbReference type="PANTHER" id="PTHR11711">
    <property type="entry name" value="ADP RIBOSYLATION FACTOR-RELATED"/>
    <property type="match status" value="1"/>
</dbReference>
<evidence type="ECO:0000256" key="3">
    <source>
        <dbReference type="RuleBase" id="RU003925"/>
    </source>
</evidence>
<reference evidence="4" key="2">
    <citation type="submission" date="2025-08" db="UniProtKB">
        <authorList>
            <consortium name="Ensembl"/>
        </authorList>
    </citation>
    <scope>IDENTIFICATION</scope>
    <source>
        <strain evidence="4">Hereford</strain>
    </source>
</reference>